<feature type="region of interest" description="Disordered" evidence="1">
    <location>
        <begin position="25"/>
        <end position="51"/>
    </location>
</feature>
<keyword evidence="3" id="KW-1185">Reference proteome</keyword>
<evidence type="ECO:0008006" key="4">
    <source>
        <dbReference type="Google" id="ProtNLM"/>
    </source>
</evidence>
<accession>A0ABP5KQ15</accession>
<evidence type="ECO:0000313" key="3">
    <source>
        <dbReference type="Proteomes" id="UP001501020"/>
    </source>
</evidence>
<sequence length="79" mass="7782">MTAGCPNFSVLSACGVAALAEGEGEGEGEGVRAAESLASESSPDDSHPARAARAATLRGAVLITADECIGSTSANAWKC</sequence>
<organism evidence="2 3">
    <name type="scientific">Actinomadura napierensis</name>
    <dbReference type="NCBI Taxonomy" id="267854"/>
    <lineage>
        <taxon>Bacteria</taxon>
        <taxon>Bacillati</taxon>
        <taxon>Actinomycetota</taxon>
        <taxon>Actinomycetes</taxon>
        <taxon>Streptosporangiales</taxon>
        <taxon>Thermomonosporaceae</taxon>
        <taxon>Actinomadura</taxon>
    </lineage>
</organism>
<reference evidence="3" key="1">
    <citation type="journal article" date="2019" name="Int. J. Syst. Evol. Microbiol.">
        <title>The Global Catalogue of Microorganisms (GCM) 10K type strain sequencing project: providing services to taxonomists for standard genome sequencing and annotation.</title>
        <authorList>
            <consortium name="The Broad Institute Genomics Platform"/>
            <consortium name="The Broad Institute Genome Sequencing Center for Infectious Disease"/>
            <person name="Wu L."/>
            <person name="Ma J."/>
        </authorList>
    </citation>
    <scope>NUCLEOTIDE SEQUENCE [LARGE SCALE GENOMIC DNA]</scope>
    <source>
        <strain evidence="3">JCM 13850</strain>
    </source>
</reference>
<dbReference type="EMBL" id="BAAAMR010000022">
    <property type="protein sequence ID" value="GAA2135742.1"/>
    <property type="molecule type" value="Genomic_DNA"/>
</dbReference>
<gene>
    <name evidence="2" type="ORF">GCM10009727_30200</name>
</gene>
<dbReference type="Proteomes" id="UP001501020">
    <property type="component" value="Unassembled WGS sequence"/>
</dbReference>
<proteinExistence type="predicted"/>
<comment type="caution">
    <text evidence="2">The sequence shown here is derived from an EMBL/GenBank/DDBJ whole genome shotgun (WGS) entry which is preliminary data.</text>
</comment>
<protein>
    <recommendedName>
        <fullName evidence="4">Secreted protein</fullName>
    </recommendedName>
</protein>
<evidence type="ECO:0000313" key="2">
    <source>
        <dbReference type="EMBL" id="GAA2135742.1"/>
    </source>
</evidence>
<name>A0ABP5KQ15_9ACTN</name>
<evidence type="ECO:0000256" key="1">
    <source>
        <dbReference type="SAM" id="MobiDB-lite"/>
    </source>
</evidence>